<dbReference type="GO" id="GO:0044550">
    <property type="term" value="P:secondary metabolite biosynthetic process"/>
    <property type="evidence" value="ECO:0007669"/>
    <property type="project" value="TreeGrafter"/>
</dbReference>
<dbReference type="InterPro" id="IPR001242">
    <property type="entry name" value="Condensation_dom"/>
</dbReference>
<keyword evidence="2" id="KW-0596">Phosphopantetheine</keyword>
<dbReference type="Gene3D" id="2.30.38.10">
    <property type="entry name" value="Luciferase, Domain 3"/>
    <property type="match status" value="1"/>
</dbReference>
<dbReference type="GO" id="GO:0005737">
    <property type="term" value="C:cytoplasm"/>
    <property type="evidence" value="ECO:0007669"/>
    <property type="project" value="TreeGrafter"/>
</dbReference>
<dbReference type="FunFam" id="3.30.559.10:FF:000012">
    <property type="entry name" value="Non-ribosomal peptide synthetase"/>
    <property type="match status" value="1"/>
</dbReference>
<name>A0A8T0C336_9GAMM</name>
<dbReference type="RefSeq" id="WP_198452391.1">
    <property type="nucleotide sequence ID" value="NZ_AHCD03000042.1"/>
</dbReference>
<evidence type="ECO:0000256" key="3">
    <source>
        <dbReference type="ARBA" id="ARBA00022553"/>
    </source>
</evidence>
<dbReference type="Gene3D" id="3.40.50.12780">
    <property type="entry name" value="N-terminal domain of ligase-like"/>
    <property type="match status" value="1"/>
</dbReference>
<organism evidence="5 6">
    <name type="scientific">Pseudoalteromonas rubra</name>
    <dbReference type="NCBI Taxonomy" id="43658"/>
    <lineage>
        <taxon>Bacteria</taxon>
        <taxon>Pseudomonadati</taxon>
        <taxon>Pseudomonadota</taxon>
        <taxon>Gammaproteobacteria</taxon>
        <taxon>Alteromonadales</taxon>
        <taxon>Pseudoalteromonadaceae</taxon>
        <taxon>Pseudoalteromonas</taxon>
    </lineage>
</organism>
<dbReference type="InterPro" id="IPR045851">
    <property type="entry name" value="AMP-bd_C_sf"/>
</dbReference>
<dbReference type="GO" id="GO:0031177">
    <property type="term" value="F:phosphopantetheine binding"/>
    <property type="evidence" value="ECO:0007669"/>
    <property type="project" value="InterPro"/>
</dbReference>
<dbReference type="SMART" id="SM00823">
    <property type="entry name" value="PKS_PP"/>
    <property type="match status" value="1"/>
</dbReference>
<dbReference type="InterPro" id="IPR023213">
    <property type="entry name" value="CAT-like_dom_sf"/>
</dbReference>
<dbReference type="PROSITE" id="PS50075">
    <property type="entry name" value="CARRIER"/>
    <property type="match status" value="1"/>
</dbReference>
<dbReference type="PANTHER" id="PTHR45527">
    <property type="entry name" value="NONRIBOSOMAL PEPTIDE SYNTHETASE"/>
    <property type="match status" value="1"/>
</dbReference>
<feature type="domain" description="Carrier" evidence="4">
    <location>
        <begin position="168"/>
        <end position="245"/>
    </location>
</feature>
<dbReference type="SUPFAM" id="SSF52777">
    <property type="entry name" value="CoA-dependent acyltransferases"/>
    <property type="match status" value="2"/>
</dbReference>
<dbReference type="SUPFAM" id="SSF47336">
    <property type="entry name" value="ACP-like"/>
    <property type="match status" value="1"/>
</dbReference>
<sequence>MAQGYLNQPELTAERFIDNPFYDPEVAGSSKRLYRTGDLVRYLTDGNLAFVGRADDQIKIRGFRVELGEIAQQLSRQTQVDSALVLAKNGPAGTYLVAYIQPVEAIAEQAQPEFMTQMLATLAQTLPDYMVPKLGVVIDDWPLTANGKVNKKVLPEADTSALHGTYVAPANEVEQALCQIWAQLLDLEAGRISTTDNFFDLGGHSLLSVRLAAELRAQLAVELPIKALFNAATIADQAREVAAHHGEKVREQITALPRALQTDPQLGEHSALPLSFAQQRLWFIDQLHKGSAQYNMPAAFDVSGTLDLTVVEAVLQTIIDRHEVLKTVYRDGEQGAEQLIRRDARFTLSYDDVRMCNEAQQQQAIATAMTQQLNQPFDLTSDVMIRAGYIQIADNEGVLLFNMHHIASDGWSMQVLIKEFVQLYQAYSQKQSNPLAPLAIQYADYAQWQRDYLSDAVLEQQLEYWQLQLADVPPVHSLPLDYPRPDIKQHQGAQVKSTLSKEVAQGLAALAKAEGLTPFMLLHGALSLLLSRHSNARDIVIGTPVANRMQAELEPLIGFFVNTLVLNVNTAQATLAEYLAHVKAVHLGAQSNQDVPFEQLVEQLNVPRSTAHTPLFQVMLTTRTDYGLTGEVEDSAWSLGGAQLSPRSDGSVVAKFDLDVNMALSETGVELCWTYDTALFSEAHIDTLNRHLGTLLTTLTHSDSASLLAQAPGTLTLLSDTEQQALLVSPNQSEQNYDATLSIHQAFEQQAAAAPEATALVFQNQSISYAELNQRANQLAHYLLSEQHITPDSLIGVCSSRSVEMVVSILAILKAGGAYVPLDPLPAE</sequence>
<protein>
    <recommendedName>
        <fullName evidence="4">Carrier domain-containing protein</fullName>
    </recommendedName>
</protein>
<comment type="caution">
    <text evidence="5">The sequence shown here is derived from an EMBL/GenBank/DDBJ whole genome shotgun (WGS) entry which is preliminary data.</text>
</comment>
<dbReference type="Proteomes" id="UP000016480">
    <property type="component" value="Unassembled WGS sequence"/>
</dbReference>
<dbReference type="Gene3D" id="3.30.559.30">
    <property type="entry name" value="Nonribosomal peptide synthetase, condensation domain"/>
    <property type="match status" value="1"/>
</dbReference>
<dbReference type="Gene3D" id="3.30.300.30">
    <property type="match status" value="1"/>
</dbReference>
<accession>A0A8T0C336</accession>
<dbReference type="Pfam" id="PF00668">
    <property type="entry name" value="Condensation"/>
    <property type="match status" value="1"/>
</dbReference>
<evidence type="ECO:0000256" key="1">
    <source>
        <dbReference type="ARBA" id="ARBA00001957"/>
    </source>
</evidence>
<evidence type="ECO:0000313" key="5">
    <source>
        <dbReference type="EMBL" id="KAF7783779.1"/>
    </source>
</evidence>
<dbReference type="Gene3D" id="3.30.559.10">
    <property type="entry name" value="Chloramphenicol acetyltransferase-like domain"/>
    <property type="match status" value="1"/>
</dbReference>
<dbReference type="Pfam" id="PF00550">
    <property type="entry name" value="PP-binding"/>
    <property type="match status" value="1"/>
</dbReference>
<dbReference type="PROSITE" id="PS00012">
    <property type="entry name" value="PHOSPHOPANTETHEINE"/>
    <property type="match status" value="1"/>
</dbReference>
<dbReference type="GO" id="GO:0043041">
    <property type="term" value="P:amino acid activation for nonribosomal peptide biosynthetic process"/>
    <property type="evidence" value="ECO:0007669"/>
    <property type="project" value="TreeGrafter"/>
</dbReference>
<dbReference type="InterPro" id="IPR036736">
    <property type="entry name" value="ACP-like_sf"/>
</dbReference>
<dbReference type="GO" id="GO:0003824">
    <property type="term" value="F:catalytic activity"/>
    <property type="evidence" value="ECO:0007669"/>
    <property type="project" value="InterPro"/>
</dbReference>
<reference evidence="5 6" key="1">
    <citation type="journal article" date="2012" name="J. Bacteriol.">
        <title>Genome sequence of the cycloprodigiosin-producing bacterial strain Pseudoalteromonas rubra ATCC 29570(T).</title>
        <authorList>
            <person name="Xie B.B."/>
            <person name="Shu Y.L."/>
            <person name="Qin Q.L."/>
            <person name="Rong J.C."/>
            <person name="Zhang X.Y."/>
            <person name="Chen X.L."/>
            <person name="Zhou B.C."/>
            <person name="Zhang Y.Z."/>
        </authorList>
    </citation>
    <scope>NUCLEOTIDE SEQUENCE [LARGE SCALE GENOMIC DNA]</scope>
    <source>
        <strain evidence="5 6">DSM 6842</strain>
    </source>
</reference>
<dbReference type="SUPFAM" id="SSF56801">
    <property type="entry name" value="Acetyl-CoA synthetase-like"/>
    <property type="match status" value="2"/>
</dbReference>
<evidence type="ECO:0000313" key="6">
    <source>
        <dbReference type="Proteomes" id="UP000016480"/>
    </source>
</evidence>
<evidence type="ECO:0000256" key="2">
    <source>
        <dbReference type="ARBA" id="ARBA00022450"/>
    </source>
</evidence>
<evidence type="ECO:0000259" key="4">
    <source>
        <dbReference type="PROSITE" id="PS50075"/>
    </source>
</evidence>
<keyword evidence="3" id="KW-0597">Phosphoprotein</keyword>
<dbReference type="EMBL" id="AHCD03000042">
    <property type="protein sequence ID" value="KAF7783779.1"/>
    <property type="molecule type" value="Genomic_DNA"/>
</dbReference>
<proteinExistence type="predicted"/>
<dbReference type="InterPro" id="IPR009081">
    <property type="entry name" value="PP-bd_ACP"/>
</dbReference>
<dbReference type="Gene3D" id="1.10.1200.10">
    <property type="entry name" value="ACP-like"/>
    <property type="match status" value="1"/>
</dbReference>
<dbReference type="AlphaFoldDB" id="A0A8T0C336"/>
<dbReference type="CDD" id="cd19531">
    <property type="entry name" value="LCL_NRPS-like"/>
    <property type="match status" value="1"/>
</dbReference>
<dbReference type="FunFam" id="1.10.1200.10:FF:000005">
    <property type="entry name" value="Nonribosomal peptide synthetase 1"/>
    <property type="match status" value="1"/>
</dbReference>
<dbReference type="InterPro" id="IPR006162">
    <property type="entry name" value="Ppantetheine_attach_site"/>
</dbReference>
<dbReference type="PANTHER" id="PTHR45527:SF1">
    <property type="entry name" value="FATTY ACID SYNTHASE"/>
    <property type="match status" value="1"/>
</dbReference>
<dbReference type="InterPro" id="IPR042099">
    <property type="entry name" value="ANL_N_sf"/>
</dbReference>
<dbReference type="InterPro" id="IPR000873">
    <property type="entry name" value="AMP-dep_synth/lig_dom"/>
</dbReference>
<gene>
    <name evidence="5" type="ORF">PRUB_a5366</name>
</gene>
<dbReference type="Pfam" id="PF00501">
    <property type="entry name" value="AMP-binding"/>
    <property type="match status" value="1"/>
</dbReference>
<dbReference type="InterPro" id="IPR020806">
    <property type="entry name" value="PKS_PP-bd"/>
</dbReference>
<comment type="cofactor">
    <cofactor evidence="1">
        <name>pantetheine 4'-phosphate</name>
        <dbReference type="ChEBI" id="CHEBI:47942"/>
    </cofactor>
</comment>
<dbReference type="GeneID" id="79942131"/>